<evidence type="ECO:0000256" key="11">
    <source>
        <dbReference type="ARBA" id="ARBA00023180"/>
    </source>
</evidence>
<dbReference type="AlphaFoldDB" id="A0AAN7RAF2"/>
<dbReference type="GO" id="GO:0005886">
    <property type="term" value="C:plasma membrane"/>
    <property type="evidence" value="ECO:0007669"/>
    <property type="project" value="UniProtKB-SubCell"/>
</dbReference>
<keyword evidence="4" id="KW-0433">Leucine-rich repeat</keyword>
<dbReference type="InterPro" id="IPR055414">
    <property type="entry name" value="LRR_R13L4/SHOC2-like"/>
</dbReference>
<evidence type="ECO:0000256" key="2">
    <source>
        <dbReference type="ARBA" id="ARBA00009592"/>
    </source>
</evidence>
<evidence type="ECO:0000256" key="3">
    <source>
        <dbReference type="ARBA" id="ARBA00022475"/>
    </source>
</evidence>
<keyword evidence="3" id="KW-1003">Cell membrane</keyword>
<feature type="signal peptide" evidence="13">
    <location>
        <begin position="1"/>
        <end position="21"/>
    </location>
</feature>
<accession>A0AAN7RAF2</accession>
<reference evidence="16 17" key="1">
    <citation type="journal article" date="2023" name="Hortic Res">
        <title>Pangenome of water caltrop reveals structural variations and asymmetric subgenome divergence after allopolyploidization.</title>
        <authorList>
            <person name="Zhang X."/>
            <person name="Chen Y."/>
            <person name="Wang L."/>
            <person name="Yuan Y."/>
            <person name="Fang M."/>
            <person name="Shi L."/>
            <person name="Lu R."/>
            <person name="Comes H.P."/>
            <person name="Ma Y."/>
            <person name="Chen Y."/>
            <person name="Huang G."/>
            <person name="Zhou Y."/>
            <person name="Zheng Z."/>
            <person name="Qiu Y."/>
        </authorList>
    </citation>
    <scope>NUCLEOTIDE SEQUENCE [LARGE SCALE GENOMIC DNA]</scope>
    <source>
        <strain evidence="16">F231</strain>
    </source>
</reference>
<evidence type="ECO:0008006" key="18">
    <source>
        <dbReference type="Google" id="ProtNLM"/>
    </source>
</evidence>
<evidence type="ECO:0000256" key="7">
    <source>
        <dbReference type="ARBA" id="ARBA00022737"/>
    </source>
</evidence>
<evidence type="ECO:0000256" key="1">
    <source>
        <dbReference type="ARBA" id="ARBA00004251"/>
    </source>
</evidence>
<evidence type="ECO:0000256" key="8">
    <source>
        <dbReference type="ARBA" id="ARBA00022989"/>
    </source>
</evidence>
<feature type="domain" description="Leucine-rich repeat-containing N-terminal plant-type" evidence="14">
    <location>
        <begin position="36"/>
        <end position="80"/>
    </location>
</feature>
<sequence length="682" mass="75431">MMEKTLCIFLSFLSLLPFSSPLSFQSPVTPPTLWCHKDERAALLEFKGSARSRSPQNSCFNSWNLEGEARNCCSWLGVTCGGPLSHVIGLDLRLGDCHQVSVSINSNTSIFRLIHLQVLNLDGIDFNSPIPSSLGNLQSLREMTASSCKFYGPIPPSLGNLTNLISLDLSFNSLQGPIPSEIASLQQLQTLDLYGCHLQGPIPPPLMSNLTHLKYVELSFNSLQGPILQSVSNLTQLVRLDLSANQFNGNIPPSIVNLNQLAFLRLDSNQITGEIPHHIGNLTQLKELDLSFNRLQGQIPISLSKLQNLYSLRLGPNNLSGMVQLDIFSGMEQLEDLILSFSKASLSTGPTESTRGLQNVITLGLAQSNLKEFPLFLGKLDNLRELDLSCNHLSGEVPDWFLSERLQSLSYLNLSGNFLTAFPRDLSYYNSSRLMSLDLRNWRYMGESHTQENFYLGVTVYSSRLGGHEYPSYDFTMTIVNKGVKMEYQKIFGYLKVVDLSSNIFISEIPDSITCLDGLHLLNLSNNLLTGSIPSSLGALTQLEALDLSRNRLLGAIPPEIARLTFLAFFDVSYNNLSGPIPQGNQFNSFQNGSYQGNPGLCGEPLSRECPSFGLLPPSSPKGSEEDEASGMSFEIDWKAAIVGYVVAFVISVIIWHRVITKYANWFAKMSGMRQLISGYRV</sequence>
<keyword evidence="6 13" id="KW-0732">Signal</keyword>
<comment type="caution">
    <text evidence="16">The sequence shown here is derived from an EMBL/GenBank/DDBJ whole genome shotgun (WGS) entry which is preliminary data.</text>
</comment>
<feature type="chain" id="PRO_5043016089" description="Leucine-rich repeat-containing N-terminal plant-type domain-containing protein" evidence="13">
    <location>
        <begin position="22"/>
        <end position="682"/>
    </location>
</feature>
<organism evidence="16 17">
    <name type="scientific">Trapa natans</name>
    <name type="common">Water chestnut</name>
    <dbReference type="NCBI Taxonomy" id="22666"/>
    <lineage>
        <taxon>Eukaryota</taxon>
        <taxon>Viridiplantae</taxon>
        <taxon>Streptophyta</taxon>
        <taxon>Embryophyta</taxon>
        <taxon>Tracheophyta</taxon>
        <taxon>Spermatophyta</taxon>
        <taxon>Magnoliopsida</taxon>
        <taxon>eudicotyledons</taxon>
        <taxon>Gunneridae</taxon>
        <taxon>Pentapetalae</taxon>
        <taxon>rosids</taxon>
        <taxon>malvids</taxon>
        <taxon>Myrtales</taxon>
        <taxon>Lythraceae</taxon>
        <taxon>Trapa</taxon>
    </lineage>
</organism>
<comment type="subcellular location">
    <subcellularLocation>
        <location evidence="1">Cell membrane</location>
        <topology evidence="1">Single-pass type I membrane protein</topology>
    </subcellularLocation>
</comment>
<evidence type="ECO:0000313" key="17">
    <source>
        <dbReference type="Proteomes" id="UP001346149"/>
    </source>
</evidence>
<comment type="similarity">
    <text evidence="2">Belongs to the RLP family.</text>
</comment>
<dbReference type="FunFam" id="3.80.10.10:FF:000400">
    <property type="entry name" value="Nuclear pore complex protein NUP107"/>
    <property type="match status" value="1"/>
</dbReference>
<dbReference type="Pfam" id="PF08263">
    <property type="entry name" value="LRRNT_2"/>
    <property type="match status" value="1"/>
</dbReference>
<name>A0AAN7RAF2_TRANT</name>
<dbReference type="SUPFAM" id="SSF52058">
    <property type="entry name" value="L domain-like"/>
    <property type="match status" value="2"/>
</dbReference>
<dbReference type="EMBL" id="JAXQNO010000009">
    <property type="protein sequence ID" value="KAK4791763.1"/>
    <property type="molecule type" value="Genomic_DNA"/>
</dbReference>
<dbReference type="InterPro" id="IPR013210">
    <property type="entry name" value="LRR_N_plant-typ"/>
</dbReference>
<dbReference type="PANTHER" id="PTHR48060">
    <property type="entry name" value="DNA DAMAGE-REPAIR/TOLERATION PROTEIN DRT100"/>
    <property type="match status" value="1"/>
</dbReference>
<gene>
    <name evidence="16" type="ORF">SAY86_032176</name>
</gene>
<dbReference type="SMART" id="SM00365">
    <property type="entry name" value="LRR_SD22"/>
    <property type="match status" value="5"/>
</dbReference>
<evidence type="ECO:0000256" key="6">
    <source>
        <dbReference type="ARBA" id="ARBA00022729"/>
    </source>
</evidence>
<dbReference type="Pfam" id="PF13855">
    <property type="entry name" value="LRR_8"/>
    <property type="match status" value="1"/>
</dbReference>
<dbReference type="InterPro" id="IPR032675">
    <property type="entry name" value="LRR_dom_sf"/>
</dbReference>
<evidence type="ECO:0000256" key="9">
    <source>
        <dbReference type="ARBA" id="ARBA00023136"/>
    </source>
</evidence>
<evidence type="ECO:0000256" key="13">
    <source>
        <dbReference type="SAM" id="SignalP"/>
    </source>
</evidence>
<evidence type="ECO:0000256" key="10">
    <source>
        <dbReference type="ARBA" id="ARBA00023170"/>
    </source>
</evidence>
<dbReference type="InterPro" id="IPR053211">
    <property type="entry name" value="DNA_repair-toleration"/>
</dbReference>
<dbReference type="FunFam" id="3.80.10.10:FF:000213">
    <property type="entry name" value="Tyrosine-sulfated glycopeptide receptor 1"/>
    <property type="match status" value="1"/>
</dbReference>
<evidence type="ECO:0000259" key="15">
    <source>
        <dbReference type="Pfam" id="PF23598"/>
    </source>
</evidence>
<feature type="transmembrane region" description="Helical" evidence="12">
    <location>
        <begin position="642"/>
        <end position="660"/>
    </location>
</feature>
<dbReference type="PANTHER" id="PTHR48060:SF21">
    <property type="entry name" value="L DOMAIN-LIKE PROTEIN"/>
    <property type="match status" value="1"/>
</dbReference>
<evidence type="ECO:0000313" key="16">
    <source>
        <dbReference type="EMBL" id="KAK4791763.1"/>
    </source>
</evidence>
<evidence type="ECO:0000259" key="14">
    <source>
        <dbReference type="Pfam" id="PF08263"/>
    </source>
</evidence>
<dbReference type="SMART" id="SM00369">
    <property type="entry name" value="LRR_TYP"/>
    <property type="match status" value="6"/>
</dbReference>
<keyword evidence="17" id="KW-1185">Reference proteome</keyword>
<keyword evidence="9 12" id="KW-0472">Membrane</keyword>
<proteinExistence type="inferred from homology"/>
<evidence type="ECO:0000256" key="5">
    <source>
        <dbReference type="ARBA" id="ARBA00022692"/>
    </source>
</evidence>
<dbReference type="Pfam" id="PF23598">
    <property type="entry name" value="LRR_14"/>
    <property type="match status" value="1"/>
</dbReference>
<evidence type="ECO:0000256" key="4">
    <source>
        <dbReference type="ARBA" id="ARBA00022614"/>
    </source>
</evidence>
<dbReference type="InterPro" id="IPR003591">
    <property type="entry name" value="Leu-rich_rpt_typical-subtyp"/>
</dbReference>
<dbReference type="Gene3D" id="3.80.10.10">
    <property type="entry name" value="Ribonuclease Inhibitor"/>
    <property type="match status" value="3"/>
</dbReference>
<keyword evidence="10" id="KW-0675">Receptor</keyword>
<protein>
    <recommendedName>
        <fullName evidence="18">Leucine-rich repeat-containing N-terminal plant-type domain-containing protein</fullName>
    </recommendedName>
</protein>
<feature type="domain" description="Disease resistance R13L4/SHOC-2-like LRR" evidence="15">
    <location>
        <begin position="181"/>
        <end position="415"/>
    </location>
</feature>
<dbReference type="FunFam" id="3.80.10.10:FF:000041">
    <property type="entry name" value="LRR receptor-like serine/threonine-protein kinase ERECTA"/>
    <property type="match status" value="1"/>
</dbReference>
<dbReference type="PRINTS" id="PR00019">
    <property type="entry name" value="LEURICHRPT"/>
</dbReference>
<dbReference type="Proteomes" id="UP001346149">
    <property type="component" value="Unassembled WGS sequence"/>
</dbReference>
<keyword evidence="7" id="KW-0677">Repeat</keyword>
<keyword evidence="8 12" id="KW-1133">Transmembrane helix</keyword>
<keyword evidence="5 12" id="KW-0812">Transmembrane</keyword>
<evidence type="ECO:0000256" key="12">
    <source>
        <dbReference type="SAM" id="Phobius"/>
    </source>
</evidence>
<keyword evidence="11" id="KW-0325">Glycoprotein</keyword>
<dbReference type="InterPro" id="IPR001611">
    <property type="entry name" value="Leu-rich_rpt"/>
</dbReference>